<dbReference type="KEGG" id="api:115034065"/>
<keyword evidence="2" id="KW-1185">Reference proteome</keyword>
<dbReference type="PANTHER" id="PTHR47331:SF1">
    <property type="entry name" value="GAG-LIKE PROTEIN"/>
    <property type="match status" value="1"/>
</dbReference>
<accession>A0A8R2JSQ2</accession>
<dbReference type="GeneID" id="115034065"/>
<evidence type="ECO:0000313" key="1">
    <source>
        <dbReference type="EnsemblMetazoa" id="XP_029345290.1"/>
    </source>
</evidence>
<dbReference type="RefSeq" id="XP_029345290.1">
    <property type="nucleotide sequence ID" value="XM_029489430.1"/>
</dbReference>
<sequence>MSPIGESYYLAQKRLIHLESRHSKSTEYRQYYNGTMQDYLDLSHMSYVDTTKVIDNTSFYIPHHSVVKPESMTTKLHVVYDASARSSNGKSLNDYLFMRPKLQQDPPGIILRFRWHAMCLGRYQAEVPADCCHSET</sequence>
<dbReference type="AlphaFoldDB" id="A0A8R2JSQ2"/>
<dbReference type="PANTHER" id="PTHR47331">
    <property type="entry name" value="PHD-TYPE DOMAIN-CONTAINING PROTEIN"/>
    <property type="match status" value="1"/>
</dbReference>
<organism evidence="1 2">
    <name type="scientific">Acyrthosiphon pisum</name>
    <name type="common">Pea aphid</name>
    <dbReference type="NCBI Taxonomy" id="7029"/>
    <lineage>
        <taxon>Eukaryota</taxon>
        <taxon>Metazoa</taxon>
        <taxon>Ecdysozoa</taxon>
        <taxon>Arthropoda</taxon>
        <taxon>Hexapoda</taxon>
        <taxon>Insecta</taxon>
        <taxon>Pterygota</taxon>
        <taxon>Neoptera</taxon>
        <taxon>Paraneoptera</taxon>
        <taxon>Hemiptera</taxon>
        <taxon>Sternorrhyncha</taxon>
        <taxon>Aphidomorpha</taxon>
        <taxon>Aphidoidea</taxon>
        <taxon>Aphididae</taxon>
        <taxon>Macrosiphini</taxon>
        <taxon>Acyrthosiphon</taxon>
    </lineage>
</organism>
<proteinExistence type="predicted"/>
<name>A0A8R2JSQ2_ACYPI</name>
<reference evidence="1" key="2">
    <citation type="submission" date="2022-06" db="UniProtKB">
        <authorList>
            <consortium name="EnsemblMetazoa"/>
        </authorList>
    </citation>
    <scope>IDENTIFICATION</scope>
</reference>
<dbReference type="OrthoDB" id="5920040at2759"/>
<reference evidence="2" key="1">
    <citation type="submission" date="2010-06" db="EMBL/GenBank/DDBJ databases">
        <authorList>
            <person name="Jiang H."/>
            <person name="Abraham K."/>
            <person name="Ali S."/>
            <person name="Alsbrooks S.L."/>
            <person name="Anim B.N."/>
            <person name="Anosike U.S."/>
            <person name="Attaway T."/>
            <person name="Bandaranaike D.P."/>
            <person name="Battles P.K."/>
            <person name="Bell S.N."/>
            <person name="Bell A.V."/>
            <person name="Beltran B."/>
            <person name="Bickham C."/>
            <person name="Bustamante Y."/>
            <person name="Caleb T."/>
            <person name="Canada A."/>
            <person name="Cardenas V."/>
            <person name="Carter K."/>
            <person name="Chacko J."/>
            <person name="Chandrabose M.N."/>
            <person name="Chavez D."/>
            <person name="Chavez A."/>
            <person name="Chen L."/>
            <person name="Chu H.-S."/>
            <person name="Claassen K.J."/>
            <person name="Cockrell R."/>
            <person name="Collins M."/>
            <person name="Cooper J.A."/>
            <person name="Cree A."/>
            <person name="Curry S.M."/>
            <person name="Da Y."/>
            <person name="Dao M.D."/>
            <person name="Das B."/>
            <person name="Davila M.-L."/>
            <person name="Davy-Carroll L."/>
            <person name="Denson S."/>
            <person name="Dinh H."/>
            <person name="Ebong V.E."/>
            <person name="Edwards J.R."/>
            <person name="Egan A."/>
            <person name="El-Daye J."/>
            <person name="Escobedo L."/>
            <person name="Fernandez S."/>
            <person name="Fernando P.R."/>
            <person name="Flagg N."/>
            <person name="Forbes L.D."/>
            <person name="Fowler R.G."/>
            <person name="Fu Q."/>
            <person name="Gabisi R.A."/>
            <person name="Ganer J."/>
            <person name="Garbino Pronczuk A."/>
            <person name="Garcia R.M."/>
            <person name="Garner T."/>
            <person name="Garrett T.E."/>
            <person name="Gonzalez D.A."/>
            <person name="Hamid H."/>
            <person name="Hawkins E.S."/>
            <person name="Hirani K."/>
            <person name="Hogues M.E."/>
            <person name="Hollins B."/>
            <person name="Hsiao C.-H."/>
            <person name="Jabil R."/>
            <person name="James M.L."/>
            <person name="Jhangiani S.N."/>
            <person name="Johnson B."/>
            <person name="Johnson Q."/>
            <person name="Joshi V."/>
            <person name="Kalu J.B."/>
            <person name="Kam C."/>
            <person name="Kashfia A."/>
            <person name="Keebler J."/>
            <person name="Kisamo H."/>
            <person name="Kovar C.L."/>
            <person name="Lago L.A."/>
            <person name="Lai C.-Y."/>
            <person name="Laidlaw J."/>
            <person name="Lara F."/>
            <person name="Le T.-K."/>
            <person name="Lee S.L."/>
            <person name="Legall F.H."/>
            <person name="Lemon S.J."/>
            <person name="Lewis L.R."/>
            <person name="Li B."/>
            <person name="Liu Y."/>
            <person name="Liu Y.-S."/>
            <person name="Lopez J."/>
            <person name="Lozado R.J."/>
            <person name="Lu J."/>
            <person name="Madu R.C."/>
            <person name="Maheshwari M."/>
            <person name="Maheshwari R."/>
            <person name="Malloy K."/>
            <person name="Martinez E."/>
            <person name="Mathew T."/>
            <person name="Mercado I.C."/>
            <person name="Mercado C."/>
            <person name="Meyer B."/>
            <person name="Montgomery K."/>
            <person name="Morgan M.B."/>
            <person name="Munidasa M."/>
            <person name="Nazareth L.V."/>
            <person name="Nelson J."/>
            <person name="Ng B.M."/>
            <person name="Nguyen N.B."/>
            <person name="Nguyen P.Q."/>
            <person name="Nguyen T."/>
            <person name="Obregon M."/>
            <person name="Okwuonu G.O."/>
            <person name="Onwere C.G."/>
            <person name="Orozco G."/>
            <person name="Parra A."/>
            <person name="Patel S."/>
            <person name="Patil S."/>
            <person name="Perez A."/>
            <person name="Perez Y."/>
            <person name="Pham C."/>
            <person name="Primus E.L."/>
            <person name="Pu L.-L."/>
            <person name="Puazo M."/>
            <person name="Qin X."/>
            <person name="Quiroz J.B."/>
            <person name="Reese J."/>
            <person name="Richards S."/>
            <person name="Rives C.M."/>
            <person name="Robberts R."/>
            <person name="Ruiz S.J."/>
            <person name="Ruiz M.J."/>
            <person name="Santibanez J."/>
            <person name="Schneider B.W."/>
            <person name="Sisson I."/>
            <person name="Smith M."/>
            <person name="Sodergren E."/>
            <person name="Song X.-Z."/>
            <person name="Song B.B."/>
            <person name="Summersgill H."/>
            <person name="Thelus R."/>
            <person name="Thornton R.D."/>
            <person name="Trejos Z.Y."/>
            <person name="Usmani K."/>
            <person name="Vattathil S."/>
            <person name="Villasana D."/>
            <person name="Walker D.L."/>
            <person name="Wang S."/>
            <person name="Wang K."/>
            <person name="White C.S."/>
            <person name="Williams A.C."/>
            <person name="Williamson J."/>
            <person name="Wilson K."/>
            <person name="Woghiren I.O."/>
            <person name="Woodworth J.R."/>
            <person name="Worley K.C."/>
            <person name="Wright R.A."/>
            <person name="Wu W."/>
            <person name="Young L."/>
            <person name="Zhang L."/>
            <person name="Zhang J."/>
            <person name="Zhu Y."/>
            <person name="Muzny D.M."/>
            <person name="Weinstock G."/>
            <person name="Gibbs R.A."/>
        </authorList>
    </citation>
    <scope>NUCLEOTIDE SEQUENCE [LARGE SCALE GENOMIC DNA]</scope>
    <source>
        <strain evidence="2">LSR1</strain>
    </source>
</reference>
<dbReference type="Proteomes" id="UP000007819">
    <property type="component" value="Chromosome A2"/>
</dbReference>
<dbReference type="EnsemblMetazoa" id="XM_029489430.1">
    <property type="protein sequence ID" value="XP_029345290.1"/>
    <property type="gene ID" value="LOC115034065"/>
</dbReference>
<protein>
    <submittedName>
        <fullName evidence="1">Uncharacterized protein</fullName>
    </submittedName>
</protein>
<evidence type="ECO:0000313" key="2">
    <source>
        <dbReference type="Proteomes" id="UP000007819"/>
    </source>
</evidence>